<reference evidence="7" key="1">
    <citation type="submission" date="2008-06" db="EMBL/GenBank/DDBJ databases">
        <authorList>
            <person name="Lorenzi H."/>
            <person name="Inman J."/>
            <person name="Miller J."/>
            <person name="Schobel S."/>
            <person name="Amedeo P."/>
            <person name="Caler E.V."/>
            <person name="da Silva J."/>
        </authorList>
    </citation>
    <scope>NUCLEOTIDE SEQUENCE [LARGE SCALE GENOMIC DNA]</scope>
    <source>
        <strain evidence="7">RN66</strain>
    </source>
</reference>
<dbReference type="PRINTS" id="PR00405">
    <property type="entry name" value="REVINTRACTNG"/>
</dbReference>
<evidence type="ECO:0000259" key="6">
    <source>
        <dbReference type="PROSITE" id="PS50115"/>
    </source>
</evidence>
<dbReference type="GO" id="GO:0048205">
    <property type="term" value="P:COPI coating of Golgi vesicle"/>
    <property type="evidence" value="ECO:0007669"/>
    <property type="project" value="TreeGrafter"/>
</dbReference>
<name>B6A9X3_CRYMR</name>
<dbReference type="RefSeq" id="XP_002139363.1">
    <property type="nucleotide sequence ID" value="XM_002139327.1"/>
</dbReference>
<sequence length="221" mass="25218">MSFLELGNATVDDKGYVMDKFRDDFFQKMRSKVENRTCFDCQSRNPSWVSLSYAIFICLNCSSDHRKMGVHISFVRSADLDKFSPSQLLRMNIGGNLRARNYFKQIYGIQFSAKSRDYAISSFGSQYKQILDKEVNITLQVSVPSEKSTSNDDSLCKGSKSCDTHSVDYLELDNKDNLNSTMNSSLKVRQYSAQTQRGLLIKGKRLDADFDFDLFISNTSK</sequence>
<dbReference type="STRING" id="441375.B6A9X3"/>
<keyword evidence="3 5" id="KW-0863">Zinc-finger</keyword>
<evidence type="ECO:0000256" key="5">
    <source>
        <dbReference type="PROSITE-ProRule" id="PRU00288"/>
    </source>
</evidence>
<evidence type="ECO:0000256" key="3">
    <source>
        <dbReference type="ARBA" id="ARBA00022771"/>
    </source>
</evidence>
<keyword evidence="1" id="KW-0343">GTPase activation</keyword>
<dbReference type="EMBL" id="DS989726">
    <property type="protein sequence ID" value="EEA05014.1"/>
    <property type="molecule type" value="Genomic_DNA"/>
</dbReference>
<gene>
    <name evidence="7" type="ORF">CMU_040840</name>
</gene>
<evidence type="ECO:0000256" key="2">
    <source>
        <dbReference type="ARBA" id="ARBA00022723"/>
    </source>
</evidence>
<keyword evidence="8" id="KW-1185">Reference proteome</keyword>
<dbReference type="SUPFAM" id="SSF57863">
    <property type="entry name" value="ArfGap/RecO-like zinc finger"/>
    <property type="match status" value="1"/>
</dbReference>
<feature type="domain" description="Arf-GAP" evidence="6">
    <location>
        <begin position="23"/>
        <end position="104"/>
    </location>
</feature>
<dbReference type="Gene3D" id="1.10.220.150">
    <property type="entry name" value="Arf GTPase activating protein"/>
    <property type="match status" value="1"/>
</dbReference>
<evidence type="ECO:0000313" key="8">
    <source>
        <dbReference type="Proteomes" id="UP000001460"/>
    </source>
</evidence>
<proteinExistence type="predicted"/>
<dbReference type="Pfam" id="PF01412">
    <property type="entry name" value="ArfGap"/>
    <property type="match status" value="1"/>
</dbReference>
<dbReference type="PROSITE" id="PS50115">
    <property type="entry name" value="ARFGAP"/>
    <property type="match status" value="1"/>
</dbReference>
<dbReference type="Proteomes" id="UP000001460">
    <property type="component" value="Unassembled WGS sequence"/>
</dbReference>
<evidence type="ECO:0000256" key="4">
    <source>
        <dbReference type="ARBA" id="ARBA00022833"/>
    </source>
</evidence>
<dbReference type="PANTHER" id="PTHR45686:SF4">
    <property type="entry name" value="ADP-RIBOSYLATION FACTOR GTPASE ACTIVATING PROTEIN 3, ISOFORM H"/>
    <property type="match status" value="1"/>
</dbReference>
<dbReference type="SMART" id="SM00105">
    <property type="entry name" value="ArfGap"/>
    <property type="match status" value="1"/>
</dbReference>
<keyword evidence="2" id="KW-0479">Metal-binding</keyword>
<dbReference type="PANTHER" id="PTHR45686">
    <property type="entry name" value="ADP-RIBOSYLATION FACTOR GTPASE ACTIVATING PROTEIN 3, ISOFORM H-RELATED"/>
    <property type="match status" value="1"/>
</dbReference>
<dbReference type="AlphaFoldDB" id="B6A9X3"/>
<dbReference type="GO" id="GO:0005096">
    <property type="term" value="F:GTPase activator activity"/>
    <property type="evidence" value="ECO:0007669"/>
    <property type="project" value="UniProtKB-KW"/>
</dbReference>
<dbReference type="eggNOG" id="KOG0706">
    <property type="taxonomic scope" value="Eukaryota"/>
</dbReference>
<accession>B6A9X3</accession>
<dbReference type="InterPro" id="IPR037278">
    <property type="entry name" value="ARFGAP/RecO"/>
</dbReference>
<dbReference type="InterPro" id="IPR001164">
    <property type="entry name" value="ArfGAP_dom"/>
</dbReference>
<dbReference type="GeneID" id="6994581"/>
<dbReference type="CDD" id="cd08831">
    <property type="entry name" value="ArfGap_ArfGap2_3_like"/>
    <property type="match status" value="1"/>
</dbReference>
<evidence type="ECO:0000313" key="7">
    <source>
        <dbReference type="EMBL" id="EEA05014.1"/>
    </source>
</evidence>
<organism evidence="7 8">
    <name type="scientific">Cryptosporidium muris (strain RN66)</name>
    <dbReference type="NCBI Taxonomy" id="441375"/>
    <lineage>
        <taxon>Eukaryota</taxon>
        <taxon>Sar</taxon>
        <taxon>Alveolata</taxon>
        <taxon>Apicomplexa</taxon>
        <taxon>Conoidasida</taxon>
        <taxon>Coccidia</taxon>
        <taxon>Eucoccidiorida</taxon>
        <taxon>Eimeriorina</taxon>
        <taxon>Cryptosporidiidae</taxon>
        <taxon>Cryptosporidium</taxon>
    </lineage>
</organism>
<dbReference type="VEuPathDB" id="CryptoDB:CMU_040840"/>
<dbReference type="GO" id="GO:0008270">
    <property type="term" value="F:zinc ion binding"/>
    <property type="evidence" value="ECO:0007669"/>
    <property type="project" value="UniProtKB-KW"/>
</dbReference>
<dbReference type="GO" id="GO:0000139">
    <property type="term" value="C:Golgi membrane"/>
    <property type="evidence" value="ECO:0007669"/>
    <property type="project" value="GOC"/>
</dbReference>
<evidence type="ECO:0000256" key="1">
    <source>
        <dbReference type="ARBA" id="ARBA00022468"/>
    </source>
</evidence>
<protein>
    <recommendedName>
        <fullName evidence="6">Arf-GAP domain-containing protein</fullName>
    </recommendedName>
</protein>
<dbReference type="OrthoDB" id="10266696at2759"/>
<keyword evidence="4" id="KW-0862">Zinc</keyword>
<dbReference type="InterPro" id="IPR038508">
    <property type="entry name" value="ArfGAP_dom_sf"/>
</dbReference>